<protein>
    <submittedName>
        <fullName evidence="1">Uncharacterized protein</fullName>
    </submittedName>
</protein>
<reference evidence="1 2" key="1">
    <citation type="journal article" date="2022" name="Allergy">
        <title>Genome assembly and annotation of Periplaneta americana reveal a comprehensive cockroach allergen profile.</title>
        <authorList>
            <person name="Wang L."/>
            <person name="Xiong Q."/>
            <person name="Saelim N."/>
            <person name="Wang L."/>
            <person name="Nong W."/>
            <person name="Wan A.T."/>
            <person name="Shi M."/>
            <person name="Liu X."/>
            <person name="Cao Q."/>
            <person name="Hui J.H.L."/>
            <person name="Sookrung N."/>
            <person name="Leung T.F."/>
            <person name="Tungtrongchitr A."/>
            <person name="Tsui S.K.W."/>
        </authorList>
    </citation>
    <scope>NUCLEOTIDE SEQUENCE [LARGE SCALE GENOMIC DNA]</scope>
    <source>
        <strain evidence="1">PWHHKU_190912</strain>
    </source>
</reference>
<organism evidence="1 2">
    <name type="scientific">Periplaneta americana</name>
    <name type="common">American cockroach</name>
    <name type="synonym">Blatta americana</name>
    <dbReference type="NCBI Taxonomy" id="6978"/>
    <lineage>
        <taxon>Eukaryota</taxon>
        <taxon>Metazoa</taxon>
        <taxon>Ecdysozoa</taxon>
        <taxon>Arthropoda</taxon>
        <taxon>Hexapoda</taxon>
        <taxon>Insecta</taxon>
        <taxon>Pterygota</taxon>
        <taxon>Neoptera</taxon>
        <taxon>Polyneoptera</taxon>
        <taxon>Dictyoptera</taxon>
        <taxon>Blattodea</taxon>
        <taxon>Blattoidea</taxon>
        <taxon>Blattidae</taxon>
        <taxon>Blattinae</taxon>
        <taxon>Periplaneta</taxon>
    </lineage>
</organism>
<dbReference type="Proteomes" id="UP001148838">
    <property type="component" value="Unassembled WGS sequence"/>
</dbReference>
<gene>
    <name evidence="1" type="ORF">ANN_22098</name>
</gene>
<evidence type="ECO:0000313" key="2">
    <source>
        <dbReference type="Proteomes" id="UP001148838"/>
    </source>
</evidence>
<evidence type="ECO:0000313" key="1">
    <source>
        <dbReference type="EMBL" id="KAJ4429894.1"/>
    </source>
</evidence>
<name>A0ABQ8S763_PERAM</name>
<sequence length="270" mass="30902">MENAKNISKKGKKRISQPTSCKCNQRKMARLKGLEYINSKGIVILTTKSGSTFRCPQIDCCGTCEELKTKLNNSHLNGNAKQTAAVHKRRANKFYSQLQSDRSATEEVLPLCFDFMQNIPLPTIPVQETYYMRQLHVNFFCIHNIKTSTAAIYLYHEDYDLHHITSIVMGSSNNIKKFTVKEVQLIDIKDFKILWPIYYTRNYISEETASRDVPRANKVSFGISSLVHFVHDSQKPGSILTYNTVNGLVRNTFHVRQPGRRIPKLPTNIA</sequence>
<keyword evidence="2" id="KW-1185">Reference proteome</keyword>
<proteinExistence type="predicted"/>
<dbReference type="EMBL" id="JAJSOF020000033">
    <property type="protein sequence ID" value="KAJ4429894.1"/>
    <property type="molecule type" value="Genomic_DNA"/>
</dbReference>
<accession>A0ABQ8S763</accession>
<comment type="caution">
    <text evidence="1">The sequence shown here is derived from an EMBL/GenBank/DDBJ whole genome shotgun (WGS) entry which is preliminary data.</text>
</comment>